<dbReference type="InterPro" id="IPR023214">
    <property type="entry name" value="HAD_sf"/>
</dbReference>
<proteinExistence type="predicted"/>
<sequence length="320" mass="35393">MFPNTLFDPRFPRIRNFLNPLNLLTTMAFVVDFDGTVTTKDTIYELGKYASIIQRERDRGDFEFSWEEIVSAYGTDYRAYVEAYVPCESERTSYAQEVEFLRGLSHVDARSRQRVEDLGLFAGVGDLVLRDATSPFTRSTKPVGIRRGFKEFVAAAKQAGIAVAVVSVNWSTAFIQAAIQDLDIEVIANRVTEDGKILGPPGILEDGRVISTSHDKRMALESITAGRLDTPRRSLLYVGDSLTDLECLCSCPGVVMAEESNSSLLRALSRVGKRVGPIGESGAWDKDNASLHWARDFLELLDSSLVQSLLLHEKAASTSV</sequence>
<dbReference type="Pfam" id="PF12710">
    <property type="entry name" value="HAD"/>
    <property type="match status" value="1"/>
</dbReference>
<organism evidence="1 2">
    <name type="scientific">Zalerion maritima</name>
    <dbReference type="NCBI Taxonomy" id="339359"/>
    <lineage>
        <taxon>Eukaryota</taxon>
        <taxon>Fungi</taxon>
        <taxon>Dikarya</taxon>
        <taxon>Ascomycota</taxon>
        <taxon>Pezizomycotina</taxon>
        <taxon>Sordariomycetes</taxon>
        <taxon>Lulworthiomycetidae</taxon>
        <taxon>Lulworthiales</taxon>
        <taxon>Lulworthiaceae</taxon>
        <taxon>Zalerion</taxon>
    </lineage>
</organism>
<accession>A0AAD5WLY0</accession>
<gene>
    <name evidence="1" type="ORF">MKZ38_010050</name>
</gene>
<comment type="caution">
    <text evidence="1">The sequence shown here is derived from an EMBL/GenBank/DDBJ whole genome shotgun (WGS) entry which is preliminary data.</text>
</comment>
<dbReference type="NCBIfam" id="TIGR01488">
    <property type="entry name" value="HAD-SF-IB"/>
    <property type="match status" value="1"/>
</dbReference>
<dbReference type="InterPro" id="IPR050849">
    <property type="entry name" value="HAD-like_hydrolase_phosphatase"/>
</dbReference>
<dbReference type="PANTHER" id="PTHR28181:SF1">
    <property type="entry name" value="COLD TOLERANCE PROTEIN 1"/>
    <property type="match status" value="1"/>
</dbReference>
<dbReference type="Gene3D" id="3.40.50.1000">
    <property type="entry name" value="HAD superfamily/HAD-like"/>
    <property type="match status" value="1"/>
</dbReference>
<dbReference type="Proteomes" id="UP001201980">
    <property type="component" value="Unassembled WGS sequence"/>
</dbReference>
<dbReference type="InterPro" id="IPR036412">
    <property type="entry name" value="HAD-like_sf"/>
</dbReference>
<dbReference type="SUPFAM" id="SSF56784">
    <property type="entry name" value="HAD-like"/>
    <property type="match status" value="1"/>
</dbReference>
<dbReference type="EMBL" id="JAKWBI020000846">
    <property type="protein sequence ID" value="KAJ2892278.1"/>
    <property type="molecule type" value="Genomic_DNA"/>
</dbReference>
<dbReference type="AlphaFoldDB" id="A0AAD5WLY0"/>
<reference evidence="1" key="1">
    <citation type="submission" date="2022-07" db="EMBL/GenBank/DDBJ databases">
        <title>Draft genome sequence of Zalerion maritima ATCC 34329, a (micro)plastics degrading marine fungus.</title>
        <authorList>
            <person name="Paco A."/>
            <person name="Goncalves M.F.M."/>
            <person name="Rocha-Santos T.A.P."/>
            <person name="Alves A."/>
        </authorList>
    </citation>
    <scope>NUCLEOTIDE SEQUENCE</scope>
    <source>
        <strain evidence="1">ATCC 34329</strain>
    </source>
</reference>
<dbReference type="PANTHER" id="PTHR28181">
    <property type="entry name" value="UPF0655 PROTEIN YCR015C"/>
    <property type="match status" value="1"/>
</dbReference>
<evidence type="ECO:0008006" key="3">
    <source>
        <dbReference type="Google" id="ProtNLM"/>
    </source>
</evidence>
<evidence type="ECO:0000313" key="2">
    <source>
        <dbReference type="Proteomes" id="UP001201980"/>
    </source>
</evidence>
<protein>
    <recommendedName>
        <fullName evidence="3">Haloacid dehalogenase-like hydrolase</fullName>
    </recommendedName>
</protein>
<keyword evidence="2" id="KW-1185">Reference proteome</keyword>
<evidence type="ECO:0000313" key="1">
    <source>
        <dbReference type="EMBL" id="KAJ2892278.1"/>
    </source>
</evidence>
<name>A0AAD5WLY0_9PEZI</name>